<dbReference type="EMBL" id="NPDU01000001">
    <property type="protein sequence ID" value="PJZ63884.1"/>
    <property type="molecule type" value="Genomic_DNA"/>
</dbReference>
<evidence type="ECO:0000256" key="1">
    <source>
        <dbReference type="SAM" id="Phobius"/>
    </source>
</evidence>
<evidence type="ECO:0000313" key="2">
    <source>
        <dbReference type="EMBL" id="PJZ53308.1"/>
    </source>
</evidence>
<evidence type="ECO:0000313" key="3">
    <source>
        <dbReference type="EMBL" id="PJZ63884.1"/>
    </source>
</evidence>
<evidence type="ECO:0000313" key="4">
    <source>
        <dbReference type="Proteomes" id="UP000232149"/>
    </source>
</evidence>
<protein>
    <recommendedName>
        <fullName evidence="6">DUF3995 domain-containing protein</fullName>
    </recommendedName>
</protein>
<dbReference type="AlphaFoldDB" id="A0A2M9YP44"/>
<dbReference type="RefSeq" id="WP_100785782.1">
    <property type="nucleotide sequence ID" value="NZ_NPDU01000001.1"/>
</dbReference>
<dbReference type="Pfam" id="PF13160">
    <property type="entry name" value="DUF3995"/>
    <property type="match status" value="1"/>
</dbReference>
<dbReference type="EMBL" id="NPDV01000008">
    <property type="protein sequence ID" value="PJZ53308.1"/>
    <property type="molecule type" value="Genomic_DNA"/>
</dbReference>
<keyword evidence="1" id="KW-1133">Transmembrane helix</keyword>
<feature type="transmembrane region" description="Helical" evidence="1">
    <location>
        <begin position="124"/>
        <end position="140"/>
    </location>
</feature>
<sequence length="141" mass="15377">MTSLQPILSWTAGLILLFLSGIHFYWLSSGQTVGNKVIPTVNGKSAFQPGKFATATVGILLLVSSLAPIGSTIENPFGISKSTFQYGSYFLSAIFFLRAMGEFRLVGFFKSVKGTSFAEYDTKYYSPLCLFLSVLLFLSAI</sequence>
<feature type="transmembrane region" description="Helical" evidence="1">
    <location>
        <begin position="52"/>
        <end position="71"/>
    </location>
</feature>
<evidence type="ECO:0000313" key="5">
    <source>
        <dbReference type="Proteomes" id="UP000232188"/>
    </source>
</evidence>
<dbReference type="Proteomes" id="UP000232149">
    <property type="component" value="Unassembled WGS sequence"/>
</dbReference>
<evidence type="ECO:0008006" key="6">
    <source>
        <dbReference type="Google" id="ProtNLM"/>
    </source>
</evidence>
<keyword evidence="1" id="KW-0472">Membrane</keyword>
<reference evidence="4 5" key="1">
    <citation type="submission" date="2017-07" db="EMBL/GenBank/DDBJ databases">
        <title>Leptospira spp. isolated from tropical soils.</title>
        <authorList>
            <person name="Thibeaux R."/>
            <person name="Iraola G."/>
            <person name="Ferres I."/>
            <person name="Bierque E."/>
            <person name="Girault D."/>
            <person name="Soupe-Gilbert M.-E."/>
            <person name="Picardeau M."/>
            <person name="Goarant C."/>
        </authorList>
    </citation>
    <scope>NUCLEOTIDE SEQUENCE [LARGE SCALE GENOMIC DNA]</scope>
    <source>
        <strain evidence="2 5">FH2-B-C1</strain>
        <strain evidence="3 4">FH2-B-D1</strain>
    </source>
</reference>
<gene>
    <name evidence="3" type="ORF">CH376_00190</name>
    <name evidence="2" type="ORF">CH380_10920</name>
</gene>
<feature type="transmembrane region" description="Helical" evidence="1">
    <location>
        <begin position="83"/>
        <end position="101"/>
    </location>
</feature>
<dbReference type="InterPro" id="IPR025058">
    <property type="entry name" value="DUF3995"/>
</dbReference>
<keyword evidence="1" id="KW-0812">Transmembrane</keyword>
<proteinExistence type="predicted"/>
<comment type="caution">
    <text evidence="2">The sequence shown here is derived from an EMBL/GenBank/DDBJ whole genome shotgun (WGS) entry which is preliminary data.</text>
</comment>
<accession>A0A2M9YP44</accession>
<name>A0A2M9YP44_9LEPT</name>
<organism evidence="2 5">
    <name type="scientific">Leptospira adleri</name>
    <dbReference type="NCBI Taxonomy" id="2023186"/>
    <lineage>
        <taxon>Bacteria</taxon>
        <taxon>Pseudomonadati</taxon>
        <taxon>Spirochaetota</taxon>
        <taxon>Spirochaetia</taxon>
        <taxon>Leptospirales</taxon>
        <taxon>Leptospiraceae</taxon>
        <taxon>Leptospira</taxon>
    </lineage>
</organism>
<keyword evidence="4" id="KW-1185">Reference proteome</keyword>
<dbReference type="Proteomes" id="UP000232188">
    <property type="component" value="Unassembled WGS sequence"/>
</dbReference>
<feature type="transmembrane region" description="Helical" evidence="1">
    <location>
        <begin position="7"/>
        <end position="26"/>
    </location>
</feature>